<dbReference type="SMART" id="SM00225">
    <property type="entry name" value="BTB"/>
    <property type="match status" value="1"/>
</dbReference>
<organism evidence="3 4">
    <name type="scientific">Phanerochaete sordida</name>
    <dbReference type="NCBI Taxonomy" id="48140"/>
    <lineage>
        <taxon>Eukaryota</taxon>
        <taxon>Fungi</taxon>
        <taxon>Dikarya</taxon>
        <taxon>Basidiomycota</taxon>
        <taxon>Agaricomycotina</taxon>
        <taxon>Agaricomycetes</taxon>
        <taxon>Polyporales</taxon>
        <taxon>Phanerochaetaceae</taxon>
        <taxon>Phanerochaete</taxon>
    </lineage>
</organism>
<dbReference type="AlphaFoldDB" id="A0A9P3LMF1"/>
<feature type="compositionally biased region" description="Low complexity" evidence="1">
    <location>
        <begin position="427"/>
        <end position="458"/>
    </location>
</feature>
<sequence>MSTPLHTLAKVPSGGSLADALADALSGRPFNDVAFYTARSGGGGGAPRAVHANRRVLVAASKYFRELLAEEGGGGSMPSSSDETSATSADGRDSVPDHEDDDSDASESLLATPSEVSFEGDEEIKLPDSASEDTKSVTTAVSAASGTRVITLDNATFDTLAAVVFYIYTGKVYFRPLRSQDPASCEDAQAGDAREHSKRPTCCCKAVYRFADEAGLDELKGLADAHLAAQLDKDTILDELFSPFSAQHPGILRRQVTLLLQKHWTSATRAALGPVVERIVRGEMPHAAPALAALLGEISACPARSECSPDGTSKAPLPPGPPPTDSPPHARPRPGIPSKGLPATNTPSAVVSPARLGRASGCVPPAGHPPVSIFGPIPRRSAPGRPSAPPGPAAAPPADGASAGTARAAAECAPARDATPVGGGGAPARASAVHVAAPGAPSTAHAAEPEAQPAAPKASVKPGAGPGTRPALLFGGSVLPSAVPATAACGAAPASVGDARGAGGGGRASKRRPCKHCGKKGRLACRVCGRRAGG</sequence>
<proteinExistence type="predicted"/>
<feature type="compositionally biased region" description="Low complexity" evidence="1">
    <location>
        <begin position="396"/>
        <end position="419"/>
    </location>
</feature>
<dbReference type="InterPro" id="IPR000210">
    <property type="entry name" value="BTB/POZ_dom"/>
</dbReference>
<gene>
    <name evidence="3" type="ORF">PsYK624_166470</name>
</gene>
<feature type="compositionally biased region" description="Basic residues" evidence="1">
    <location>
        <begin position="508"/>
        <end position="519"/>
    </location>
</feature>
<dbReference type="EMBL" id="BPQB01000148">
    <property type="protein sequence ID" value="GJF00361.1"/>
    <property type="molecule type" value="Genomic_DNA"/>
</dbReference>
<evidence type="ECO:0000313" key="4">
    <source>
        <dbReference type="Proteomes" id="UP000703269"/>
    </source>
</evidence>
<keyword evidence="4" id="KW-1185">Reference proteome</keyword>
<feature type="region of interest" description="Disordered" evidence="1">
    <location>
        <begin position="493"/>
        <end position="519"/>
    </location>
</feature>
<reference evidence="3 4" key="1">
    <citation type="submission" date="2021-08" db="EMBL/GenBank/DDBJ databases">
        <title>Draft Genome Sequence of Phanerochaete sordida strain YK-624.</title>
        <authorList>
            <person name="Mori T."/>
            <person name="Dohra H."/>
            <person name="Suzuki T."/>
            <person name="Kawagishi H."/>
            <person name="Hirai H."/>
        </authorList>
    </citation>
    <scope>NUCLEOTIDE SEQUENCE [LARGE SCALE GENOMIC DNA]</scope>
    <source>
        <strain evidence="3 4">YK-624</strain>
    </source>
</reference>
<feature type="region of interest" description="Disordered" evidence="1">
    <location>
        <begin position="304"/>
        <end position="466"/>
    </location>
</feature>
<feature type="domain" description="BTB" evidence="2">
    <location>
        <begin position="31"/>
        <end position="176"/>
    </location>
</feature>
<feature type="compositionally biased region" description="Pro residues" evidence="1">
    <location>
        <begin position="316"/>
        <end position="326"/>
    </location>
</feature>
<accession>A0A9P3LMF1</accession>
<dbReference type="InterPro" id="IPR011333">
    <property type="entry name" value="SKP1/BTB/POZ_sf"/>
</dbReference>
<feature type="compositionally biased region" description="Low complexity" evidence="1">
    <location>
        <begin position="375"/>
        <end position="385"/>
    </location>
</feature>
<dbReference type="PROSITE" id="PS50097">
    <property type="entry name" value="BTB"/>
    <property type="match status" value="1"/>
</dbReference>
<protein>
    <recommendedName>
        <fullName evidence="2">BTB domain-containing protein</fullName>
    </recommendedName>
</protein>
<evidence type="ECO:0000256" key="1">
    <source>
        <dbReference type="SAM" id="MobiDB-lite"/>
    </source>
</evidence>
<dbReference type="OrthoDB" id="6359816at2759"/>
<dbReference type="Proteomes" id="UP000703269">
    <property type="component" value="Unassembled WGS sequence"/>
</dbReference>
<evidence type="ECO:0000313" key="3">
    <source>
        <dbReference type="EMBL" id="GJF00361.1"/>
    </source>
</evidence>
<feature type="compositionally biased region" description="Pro residues" evidence="1">
    <location>
        <begin position="386"/>
        <end position="395"/>
    </location>
</feature>
<comment type="caution">
    <text evidence="3">The sequence shown here is derived from an EMBL/GenBank/DDBJ whole genome shotgun (WGS) entry which is preliminary data.</text>
</comment>
<evidence type="ECO:0000259" key="2">
    <source>
        <dbReference type="PROSITE" id="PS50097"/>
    </source>
</evidence>
<dbReference type="SUPFAM" id="SSF54695">
    <property type="entry name" value="POZ domain"/>
    <property type="match status" value="1"/>
</dbReference>
<name>A0A9P3LMF1_9APHY</name>
<feature type="region of interest" description="Disordered" evidence="1">
    <location>
        <begin position="70"/>
        <end position="137"/>
    </location>
</feature>
<dbReference type="Gene3D" id="3.30.710.10">
    <property type="entry name" value="Potassium Channel Kv1.1, Chain A"/>
    <property type="match status" value="1"/>
</dbReference>
<feature type="compositionally biased region" description="Low complexity" evidence="1">
    <location>
        <begin position="77"/>
        <end position="89"/>
    </location>
</feature>